<dbReference type="InterPro" id="IPR036691">
    <property type="entry name" value="Endo/exonu/phosph_ase_sf"/>
</dbReference>
<sequence>MLKFFIFFIFLISLNADNLKIATYNVENLFDLKNDNDEYTEFIPNGKSQWNQRNFNIKLNNLIQVLEDLDADIIALQEVENRDLMILLQKKLPKYKYYSFVKYSNSAIGLGFLSKVKIENTKHIDVKFRTRVFRPILETTFVYENIEFKVFNNHWPSKAVGESYRVKYAKTLQDRVKDIEKDYDYILLGDFNSDYDEFETFKRSQKLNNTSGITGINQVLNTTLDDKFITYSNILKEEKRVHYNLWLDLNPSERFSTKFKNQNNTPDSILVPPALFDNKKLSYIPKSFYVFKPTYLYENGQINRWKMSDDRFLKIHKGKGYSDHLPIIAQFSIKKDDRNIIKKIEKNKEEIKTIEDLYKEEKLTKPIFLDNVVVIYQDEDKAIVKRENDRAIYIYKNAQNLKLGFSYNIQVNQINTYFGLKEIKDFIVEEEKNFIDYKSLFLDTSNINIFDFKYENEIIKNLKGTVKNSRLYLDENKYIKLYAKNRDLLPKNGDKITILNAHLASYRGNMQIIIHKKTDYKVGN</sequence>
<dbReference type="Gene3D" id="3.60.10.10">
    <property type="entry name" value="Endonuclease/exonuclease/phosphatase"/>
    <property type="match status" value="1"/>
</dbReference>
<dbReference type="AlphaFoldDB" id="A0AAE7BFZ6"/>
<evidence type="ECO:0000259" key="1">
    <source>
        <dbReference type="Pfam" id="PF19580"/>
    </source>
</evidence>
<proteinExistence type="predicted"/>
<dbReference type="Proteomes" id="UP000503313">
    <property type="component" value="Chromosome"/>
</dbReference>
<keyword evidence="3" id="KW-1185">Reference proteome</keyword>
<dbReference type="SUPFAM" id="SSF56219">
    <property type="entry name" value="DNase I-like"/>
    <property type="match status" value="1"/>
</dbReference>
<reference evidence="2 3" key="1">
    <citation type="submission" date="2020-05" db="EMBL/GenBank/DDBJ databases">
        <title>Complete genome sequencing of Campylobacter and Arcobacter type strains.</title>
        <authorList>
            <person name="Miller W.G."/>
            <person name="Yee E."/>
        </authorList>
    </citation>
    <scope>NUCLEOTIDE SEQUENCE [LARGE SCALE GENOMIC DNA]</scope>
    <source>
        <strain evidence="2 3">LMG 25694</strain>
    </source>
</reference>
<dbReference type="KEGG" id="adz:ADFLV_1050"/>
<keyword evidence="2" id="KW-0378">Hydrolase</keyword>
<organism evidence="2 3">
    <name type="scientific">Arcobacter defluvii</name>
    <dbReference type="NCBI Taxonomy" id="873191"/>
    <lineage>
        <taxon>Bacteria</taxon>
        <taxon>Pseudomonadati</taxon>
        <taxon>Campylobacterota</taxon>
        <taxon>Epsilonproteobacteria</taxon>
        <taxon>Campylobacterales</taxon>
        <taxon>Arcobacteraceae</taxon>
        <taxon>Arcobacter</taxon>
    </lineage>
</organism>
<dbReference type="RefSeq" id="WP_129012161.1">
    <property type="nucleotide sequence ID" value="NZ_CP053835.1"/>
</dbReference>
<feature type="domain" description="Endonuclease/exonuclease/phosphatase" evidence="1">
    <location>
        <begin position="21"/>
        <end position="329"/>
    </location>
</feature>
<accession>A0AAE7BFZ6</accession>
<protein>
    <submittedName>
        <fullName evidence="2">Endonuclease/exonuclease/phosphatase</fullName>
    </submittedName>
</protein>
<name>A0AAE7BFZ6_9BACT</name>
<dbReference type="PANTHER" id="PTHR42834">
    <property type="entry name" value="ENDONUCLEASE/EXONUCLEASE/PHOSPHATASE FAMILY PROTEIN (AFU_ORTHOLOGUE AFUA_3G09210)"/>
    <property type="match status" value="1"/>
</dbReference>
<dbReference type="GO" id="GO:0004519">
    <property type="term" value="F:endonuclease activity"/>
    <property type="evidence" value="ECO:0007669"/>
    <property type="project" value="UniProtKB-KW"/>
</dbReference>
<dbReference type="EMBL" id="CP053835">
    <property type="protein sequence ID" value="QKF77084.1"/>
    <property type="molecule type" value="Genomic_DNA"/>
</dbReference>
<dbReference type="PANTHER" id="PTHR42834:SF1">
    <property type="entry name" value="ENDONUCLEASE_EXONUCLEASE_PHOSPHATASE FAMILY PROTEIN (AFU_ORTHOLOGUE AFUA_3G09210)"/>
    <property type="match status" value="1"/>
</dbReference>
<gene>
    <name evidence="2" type="ORF">ADFLV_1050</name>
</gene>
<evidence type="ECO:0000313" key="3">
    <source>
        <dbReference type="Proteomes" id="UP000503313"/>
    </source>
</evidence>
<evidence type="ECO:0000313" key="2">
    <source>
        <dbReference type="EMBL" id="QKF77084.1"/>
    </source>
</evidence>
<keyword evidence="2" id="KW-0255">Endonuclease</keyword>
<dbReference type="InterPro" id="IPR005135">
    <property type="entry name" value="Endo/exonuclease/phosphatase"/>
</dbReference>
<dbReference type="Pfam" id="PF19580">
    <property type="entry name" value="Exo_endo_phos_3"/>
    <property type="match status" value="1"/>
</dbReference>
<keyword evidence="2" id="KW-0540">Nuclease</keyword>